<dbReference type="InterPro" id="IPR043128">
    <property type="entry name" value="Rev_trsase/Diguanyl_cyclase"/>
</dbReference>
<dbReference type="Gene3D" id="3.10.10.10">
    <property type="entry name" value="HIV Type 1 Reverse Transcriptase, subunit A, domain 1"/>
    <property type="match status" value="1"/>
</dbReference>
<comment type="caution">
    <text evidence="10">The sequence shown here is derived from an EMBL/GenBank/DDBJ whole genome shotgun (WGS) entry which is preliminary data.</text>
</comment>
<dbReference type="Proteomes" id="UP001190700">
    <property type="component" value="Unassembled WGS sequence"/>
</dbReference>
<keyword evidence="6" id="KW-0378">Hydrolase</keyword>
<feature type="compositionally biased region" description="Low complexity" evidence="8">
    <location>
        <begin position="342"/>
        <end position="371"/>
    </location>
</feature>
<keyword evidence="4" id="KW-0540">Nuclease</keyword>
<sequence>MSMEELRQLRERIEQLLEKGYIRPSSNPYVAPCLMVPKPGDPKTLRLVVDYCQLNQQAVRDRYPLPDIQLMFDEMQGAAYFSSFDAVDGFWQVPMAEEDMEKTAFTTQMGAYEWLVMPQGLQNSPSQYQRRMQRALGHLPFVRIFVDDAIVFSRTVEEHSENVKLFLETCREKGVYLKASKAQIGPKESLRFLGHTLSAKGCQPQHDKVVSVKTWPQLQTVTRVRQFLGLAGYYRRFVHHFSEIAKPLTELTKSDVPWQWGEQQQWAFNELKAALTSSPVLALPNVKAAANGSAPFLVQTDASGVALGEVLMQDTGDGMKVIACDSRQFSAAEQNYHTDDFNSSNSNSSGSSNDSNRNGDSSSSSSSRCRG</sequence>
<dbReference type="InterPro" id="IPR043502">
    <property type="entry name" value="DNA/RNA_pol_sf"/>
</dbReference>
<protein>
    <recommendedName>
        <fullName evidence="9">Reverse transcriptase domain-containing protein</fullName>
    </recommendedName>
</protein>
<reference evidence="10 11" key="1">
    <citation type="journal article" date="2015" name="Genome Biol. Evol.">
        <title>Comparative Genomics of a Bacterivorous Green Alga Reveals Evolutionary Causalities and Consequences of Phago-Mixotrophic Mode of Nutrition.</title>
        <authorList>
            <person name="Burns J.A."/>
            <person name="Paasch A."/>
            <person name="Narechania A."/>
            <person name="Kim E."/>
        </authorList>
    </citation>
    <scope>NUCLEOTIDE SEQUENCE [LARGE SCALE GENOMIC DNA]</scope>
    <source>
        <strain evidence="10 11">PLY_AMNH</strain>
    </source>
</reference>
<dbReference type="FunFam" id="3.10.10.10:FF:000007">
    <property type="entry name" value="Retrovirus-related Pol polyprotein from transposon 17.6-like Protein"/>
    <property type="match status" value="1"/>
</dbReference>
<evidence type="ECO:0000313" key="10">
    <source>
        <dbReference type="EMBL" id="KAK3244724.1"/>
    </source>
</evidence>
<keyword evidence="7" id="KW-0695">RNA-directed DNA polymerase</keyword>
<evidence type="ECO:0000256" key="3">
    <source>
        <dbReference type="ARBA" id="ARBA00022695"/>
    </source>
</evidence>
<evidence type="ECO:0000256" key="7">
    <source>
        <dbReference type="ARBA" id="ARBA00022918"/>
    </source>
</evidence>
<dbReference type="SUPFAM" id="SSF56672">
    <property type="entry name" value="DNA/RNA polymerases"/>
    <property type="match status" value="1"/>
</dbReference>
<keyword evidence="11" id="KW-1185">Reference proteome</keyword>
<evidence type="ECO:0000313" key="11">
    <source>
        <dbReference type="Proteomes" id="UP001190700"/>
    </source>
</evidence>
<dbReference type="InterPro" id="IPR041577">
    <property type="entry name" value="RT_RNaseH_2"/>
</dbReference>
<feature type="domain" description="Reverse transcriptase" evidence="9">
    <location>
        <begin position="17"/>
        <end position="197"/>
    </location>
</feature>
<dbReference type="Pfam" id="PF00078">
    <property type="entry name" value="RVT_1"/>
    <property type="match status" value="1"/>
</dbReference>
<evidence type="ECO:0000256" key="8">
    <source>
        <dbReference type="SAM" id="MobiDB-lite"/>
    </source>
</evidence>
<dbReference type="GO" id="GO:0004519">
    <property type="term" value="F:endonuclease activity"/>
    <property type="evidence" value="ECO:0007669"/>
    <property type="project" value="UniProtKB-KW"/>
</dbReference>
<dbReference type="PANTHER" id="PTHR33064">
    <property type="entry name" value="POL PROTEIN"/>
    <property type="match status" value="1"/>
</dbReference>
<evidence type="ECO:0000256" key="5">
    <source>
        <dbReference type="ARBA" id="ARBA00022759"/>
    </source>
</evidence>
<evidence type="ECO:0000256" key="4">
    <source>
        <dbReference type="ARBA" id="ARBA00022722"/>
    </source>
</evidence>
<dbReference type="EMBL" id="LGRX02031512">
    <property type="protein sequence ID" value="KAK3244724.1"/>
    <property type="molecule type" value="Genomic_DNA"/>
</dbReference>
<organism evidence="10 11">
    <name type="scientific">Cymbomonas tetramitiformis</name>
    <dbReference type="NCBI Taxonomy" id="36881"/>
    <lineage>
        <taxon>Eukaryota</taxon>
        <taxon>Viridiplantae</taxon>
        <taxon>Chlorophyta</taxon>
        <taxon>Pyramimonadophyceae</taxon>
        <taxon>Pyramimonadales</taxon>
        <taxon>Pyramimonadaceae</taxon>
        <taxon>Cymbomonas</taxon>
    </lineage>
</organism>
<keyword evidence="3" id="KW-0548">Nucleotidyltransferase</keyword>
<dbReference type="GO" id="GO:0006508">
    <property type="term" value="P:proteolysis"/>
    <property type="evidence" value="ECO:0007669"/>
    <property type="project" value="UniProtKB-KW"/>
</dbReference>
<keyword evidence="1" id="KW-0645">Protease</keyword>
<gene>
    <name evidence="10" type="ORF">CYMTET_45675</name>
</gene>
<dbReference type="PROSITE" id="PS50878">
    <property type="entry name" value="RT_POL"/>
    <property type="match status" value="1"/>
</dbReference>
<dbReference type="GO" id="GO:0008233">
    <property type="term" value="F:peptidase activity"/>
    <property type="evidence" value="ECO:0007669"/>
    <property type="project" value="UniProtKB-KW"/>
</dbReference>
<evidence type="ECO:0000259" key="9">
    <source>
        <dbReference type="PROSITE" id="PS50878"/>
    </source>
</evidence>
<dbReference type="InterPro" id="IPR000477">
    <property type="entry name" value="RT_dom"/>
</dbReference>
<name>A0AAE0BZ16_9CHLO</name>
<dbReference type="AlphaFoldDB" id="A0AAE0BZ16"/>
<dbReference type="FunFam" id="3.30.70.270:FF:000020">
    <property type="entry name" value="Transposon Tf2-6 polyprotein-like Protein"/>
    <property type="match status" value="1"/>
</dbReference>
<dbReference type="GO" id="GO:0003964">
    <property type="term" value="F:RNA-directed DNA polymerase activity"/>
    <property type="evidence" value="ECO:0007669"/>
    <property type="project" value="UniProtKB-KW"/>
</dbReference>
<dbReference type="CDD" id="cd01647">
    <property type="entry name" value="RT_LTR"/>
    <property type="match status" value="1"/>
</dbReference>
<keyword evidence="5" id="KW-0255">Endonuclease</keyword>
<dbReference type="InterPro" id="IPR051320">
    <property type="entry name" value="Viral_Replic_Matur_Polypro"/>
</dbReference>
<evidence type="ECO:0000256" key="2">
    <source>
        <dbReference type="ARBA" id="ARBA00022679"/>
    </source>
</evidence>
<proteinExistence type="predicted"/>
<keyword evidence="2" id="KW-0808">Transferase</keyword>
<dbReference type="Pfam" id="PF17919">
    <property type="entry name" value="RT_RNaseH_2"/>
    <property type="match status" value="1"/>
</dbReference>
<dbReference type="Gene3D" id="3.30.70.270">
    <property type="match status" value="2"/>
</dbReference>
<evidence type="ECO:0000256" key="6">
    <source>
        <dbReference type="ARBA" id="ARBA00022801"/>
    </source>
</evidence>
<dbReference type="PANTHER" id="PTHR33064:SF37">
    <property type="entry name" value="RIBONUCLEASE H"/>
    <property type="match status" value="1"/>
</dbReference>
<evidence type="ECO:0000256" key="1">
    <source>
        <dbReference type="ARBA" id="ARBA00022670"/>
    </source>
</evidence>
<accession>A0AAE0BZ16</accession>
<feature type="region of interest" description="Disordered" evidence="8">
    <location>
        <begin position="335"/>
        <end position="371"/>
    </location>
</feature>